<evidence type="ECO:0000313" key="1">
    <source>
        <dbReference type="EMBL" id="MDP9806030.1"/>
    </source>
</evidence>
<keyword evidence="1" id="KW-0255">Endonuclease</keyword>
<organism evidence="1 2">
    <name type="scientific">Trueperella bonasi</name>
    <dbReference type="NCBI Taxonomy" id="312286"/>
    <lineage>
        <taxon>Bacteria</taxon>
        <taxon>Bacillati</taxon>
        <taxon>Actinomycetota</taxon>
        <taxon>Actinomycetes</taxon>
        <taxon>Actinomycetales</taxon>
        <taxon>Actinomycetaceae</taxon>
        <taxon>Trueperella</taxon>
    </lineage>
</organism>
<dbReference type="SUPFAM" id="SSF52980">
    <property type="entry name" value="Restriction endonuclease-like"/>
    <property type="match status" value="1"/>
</dbReference>
<keyword evidence="2" id="KW-1185">Reference proteome</keyword>
<reference evidence="1 2" key="1">
    <citation type="submission" date="2023-07" db="EMBL/GenBank/DDBJ databases">
        <title>Sequencing the genomes of 1000 actinobacteria strains.</title>
        <authorList>
            <person name="Klenk H.-P."/>
        </authorList>
    </citation>
    <scope>NUCLEOTIDE SEQUENCE [LARGE SCALE GENOMIC DNA]</scope>
    <source>
        <strain evidence="1 2">DSM 17163</strain>
    </source>
</reference>
<keyword evidence="1" id="KW-0540">Nuclease</keyword>
<dbReference type="RefSeq" id="WP_307682275.1">
    <property type="nucleotide sequence ID" value="NZ_JAUSQX010000001.1"/>
</dbReference>
<proteinExistence type="predicted"/>
<dbReference type="EMBL" id="JAUSQX010000001">
    <property type="protein sequence ID" value="MDP9806030.1"/>
    <property type="molecule type" value="Genomic_DNA"/>
</dbReference>
<sequence>MPRVFRRPDLTAQGLTWRQIKQLVDNGRILHLSQGWYAEPGADLTRVFAAQNHIRVGCLSAAQFHNLWVPKPRIGPNGEPHPLGKMTSYIPTNFGPASEVHLLASKHENVREIRKRISKTSRGLTAACVHQYPGDKRLLIATVEEAVEQVARWHDWETALVVIESALNLGKLSPQWIEAMIDRLPRTIGAQLQDFQVGSESGTETRVAHHFRRRGLRVRQQVGLTPDYRADLVVGDSLVVESESYAYHGSRQAFLKDKRRMAVFEELGYNVVSLSYEQVWDYWEQTKQMLNFLIIDRKHLRKVRSWSG</sequence>
<accession>A0ABT9NF58</accession>
<protein>
    <submittedName>
        <fullName evidence="1">Very-short-patch-repair endonuclease</fullName>
    </submittedName>
</protein>
<dbReference type="GO" id="GO:0004519">
    <property type="term" value="F:endonuclease activity"/>
    <property type="evidence" value="ECO:0007669"/>
    <property type="project" value="UniProtKB-KW"/>
</dbReference>
<dbReference type="Proteomes" id="UP001243212">
    <property type="component" value="Unassembled WGS sequence"/>
</dbReference>
<dbReference type="InterPro" id="IPR011335">
    <property type="entry name" value="Restrct_endonuc-II-like"/>
</dbReference>
<keyword evidence="1" id="KW-0378">Hydrolase</keyword>
<evidence type="ECO:0000313" key="2">
    <source>
        <dbReference type="Proteomes" id="UP001243212"/>
    </source>
</evidence>
<name>A0ABT9NF58_9ACTO</name>
<dbReference type="Gene3D" id="3.40.960.10">
    <property type="entry name" value="VSR Endonuclease"/>
    <property type="match status" value="1"/>
</dbReference>
<comment type="caution">
    <text evidence="1">The sequence shown here is derived from an EMBL/GenBank/DDBJ whole genome shotgun (WGS) entry which is preliminary data.</text>
</comment>
<gene>
    <name evidence="1" type="ORF">J2S70_000612</name>
</gene>